<dbReference type="OMA" id="RIPRKVM"/>
<organism evidence="1 2">
    <name type="scientific">Taxus chinensis</name>
    <name type="common">Chinese yew</name>
    <name type="synonym">Taxus wallichiana var. chinensis</name>
    <dbReference type="NCBI Taxonomy" id="29808"/>
    <lineage>
        <taxon>Eukaryota</taxon>
        <taxon>Viridiplantae</taxon>
        <taxon>Streptophyta</taxon>
        <taxon>Embryophyta</taxon>
        <taxon>Tracheophyta</taxon>
        <taxon>Spermatophyta</taxon>
        <taxon>Pinopsida</taxon>
        <taxon>Pinidae</taxon>
        <taxon>Conifers II</taxon>
        <taxon>Cupressales</taxon>
        <taxon>Taxaceae</taxon>
        <taxon>Taxus</taxon>
    </lineage>
</organism>
<keyword evidence="2" id="KW-1185">Reference proteome</keyword>
<dbReference type="EMBL" id="JAHRHJ020000002">
    <property type="protein sequence ID" value="KAH9326942.1"/>
    <property type="molecule type" value="Genomic_DNA"/>
</dbReference>
<dbReference type="Pfam" id="PF03492">
    <property type="entry name" value="Methyltransf_7"/>
    <property type="match status" value="1"/>
</dbReference>
<dbReference type="PANTHER" id="PTHR31009">
    <property type="entry name" value="S-ADENOSYL-L-METHIONINE:CARBOXYL METHYLTRANSFERASE FAMILY PROTEIN"/>
    <property type="match status" value="1"/>
</dbReference>
<dbReference type="SUPFAM" id="SSF53335">
    <property type="entry name" value="S-adenosyl-L-methionine-dependent methyltransferases"/>
    <property type="match status" value="1"/>
</dbReference>
<evidence type="ECO:0000313" key="2">
    <source>
        <dbReference type="Proteomes" id="UP000824469"/>
    </source>
</evidence>
<reference evidence="1 2" key="1">
    <citation type="journal article" date="2021" name="Nat. Plants">
        <title>The Taxus genome provides insights into paclitaxel biosynthesis.</title>
        <authorList>
            <person name="Xiong X."/>
            <person name="Gou J."/>
            <person name="Liao Q."/>
            <person name="Li Y."/>
            <person name="Zhou Q."/>
            <person name="Bi G."/>
            <person name="Li C."/>
            <person name="Du R."/>
            <person name="Wang X."/>
            <person name="Sun T."/>
            <person name="Guo L."/>
            <person name="Liang H."/>
            <person name="Lu P."/>
            <person name="Wu Y."/>
            <person name="Zhang Z."/>
            <person name="Ro D.K."/>
            <person name="Shang Y."/>
            <person name="Huang S."/>
            <person name="Yan J."/>
        </authorList>
    </citation>
    <scope>NUCLEOTIDE SEQUENCE [LARGE SCALE GENOMIC DNA]</scope>
    <source>
        <strain evidence="1">Ta-2019</strain>
    </source>
</reference>
<dbReference type="Gene3D" id="3.40.50.150">
    <property type="entry name" value="Vaccinia Virus protein VP39"/>
    <property type="match status" value="1"/>
</dbReference>
<dbReference type="GO" id="GO:0008168">
    <property type="term" value="F:methyltransferase activity"/>
    <property type="evidence" value="ECO:0007669"/>
    <property type="project" value="InterPro"/>
</dbReference>
<evidence type="ECO:0000313" key="1">
    <source>
        <dbReference type="EMBL" id="KAH9326942.1"/>
    </source>
</evidence>
<name>A0AA38GR69_TAXCH</name>
<dbReference type="Proteomes" id="UP000824469">
    <property type="component" value="Unassembled WGS sequence"/>
</dbReference>
<comment type="caution">
    <text evidence="1">The sequence shown here is derived from an EMBL/GenBank/DDBJ whole genome shotgun (WGS) entry which is preliminary data.</text>
</comment>
<dbReference type="AlphaFoldDB" id="A0AA38GR69"/>
<proteinExistence type="predicted"/>
<dbReference type="InterPro" id="IPR029063">
    <property type="entry name" value="SAM-dependent_MTases_sf"/>
</dbReference>
<accession>A0AA38GR69</accession>
<gene>
    <name evidence="1" type="ORF">KI387_007120</name>
</gene>
<dbReference type="InterPro" id="IPR005299">
    <property type="entry name" value="MeTrfase_7"/>
</dbReference>
<dbReference type="Gene3D" id="1.10.1200.220">
    <property type="match status" value="1"/>
</dbReference>
<protein>
    <submittedName>
        <fullName evidence="1">Uncharacterized protein</fullName>
    </submittedName>
</protein>
<sequence length="360" mass="40648">MVKSIEFSACIQAKVMQVMRKTLQDRGMFSMYSNLCFQAAIEKLTFAKEGPLRIADLGCATGLNAVFNVDFVVRTLTNLYNGSVVPEFQAFFSDLPSNDFNGLFKLLDRPPRPYFFAGVPGSFYNVLFPKSSIHVPQAVRHKYSPLYNRGRVWINRGRQDIVDIYSKQSQKDLTTFMKCRAEEMAEGGVLFLCLMGRPDSSRPGQQVSVGGEFCGQDFEDAWDDLVRQAYILLPSSPSLGIISLDSRDSFNLPWYFPNAIEVRAAIEECGGFEIKRLEVCEEVPTMSEDEFEEWVKDPNMFGKMKAKLVKSFVGSLVEAHIGIERADMLFQRFEKRAAALLPCFPPSRFVTCTVASLIKK</sequence>